<dbReference type="SUPFAM" id="SSF52833">
    <property type="entry name" value="Thioredoxin-like"/>
    <property type="match status" value="1"/>
</dbReference>
<sequence>MTSSQPSAKRQKTSEESEEDNTPYELIYWPGLPGRGEHIRLAFEESGIPYTDSAFDPKCMDLVLSHISPENHGDSLNPPICAPPILKHGSLIINQTPNILLYLGPKLGLVPTAEEDEGGVYHVNQLTLTALDGLSNEVHDVHHPVDTGLYYEDQKEEAKRKADGYLKNRLPKFLGYFERVLGGEASKGGEWLYGGRLTYADLVLFQCVDGIKEAFPNAMKRIENEGKFSKVFALHKRVEERPNIKDYLASNRRQAYGMGIYRHYPELDEE</sequence>
<comment type="caution">
    <text evidence="4">The sequence shown here is derived from an EMBL/GenBank/DDBJ whole genome shotgun (WGS) entry which is preliminary data.</text>
</comment>
<dbReference type="CDD" id="cd03192">
    <property type="entry name" value="GST_C_Sigma_like"/>
    <property type="match status" value="1"/>
</dbReference>
<dbReference type="Proteomes" id="UP000664132">
    <property type="component" value="Unassembled WGS sequence"/>
</dbReference>
<dbReference type="OrthoDB" id="414243at2759"/>
<feature type="domain" description="GST N-terminal" evidence="2">
    <location>
        <begin position="23"/>
        <end position="111"/>
    </location>
</feature>
<dbReference type="InterPro" id="IPR010987">
    <property type="entry name" value="Glutathione-S-Trfase_C-like"/>
</dbReference>
<name>A0A8H7T7N5_9HELO</name>
<accession>A0A8H7T7N5</accession>
<dbReference type="InterPro" id="IPR004046">
    <property type="entry name" value="GST_C"/>
</dbReference>
<dbReference type="SUPFAM" id="SSF47616">
    <property type="entry name" value="GST C-terminal domain-like"/>
    <property type="match status" value="1"/>
</dbReference>
<dbReference type="Gene3D" id="1.20.1050.10">
    <property type="match status" value="1"/>
</dbReference>
<evidence type="ECO:0000256" key="1">
    <source>
        <dbReference type="SAM" id="MobiDB-lite"/>
    </source>
</evidence>
<dbReference type="InterPro" id="IPR040079">
    <property type="entry name" value="Glutathione_S-Trfase"/>
</dbReference>
<dbReference type="SFLD" id="SFLDS00019">
    <property type="entry name" value="Glutathione_Transferase_(cytos"/>
    <property type="match status" value="1"/>
</dbReference>
<dbReference type="PANTHER" id="PTHR11571">
    <property type="entry name" value="GLUTATHIONE S-TRANSFERASE"/>
    <property type="match status" value="1"/>
</dbReference>
<dbReference type="InterPro" id="IPR004045">
    <property type="entry name" value="Glutathione_S-Trfase_N"/>
</dbReference>
<dbReference type="Gene3D" id="3.40.30.10">
    <property type="entry name" value="Glutaredoxin"/>
    <property type="match status" value="1"/>
</dbReference>
<feature type="domain" description="GST C-terminal" evidence="3">
    <location>
        <begin position="116"/>
        <end position="258"/>
    </location>
</feature>
<feature type="region of interest" description="Disordered" evidence="1">
    <location>
        <begin position="1"/>
        <end position="25"/>
    </location>
</feature>
<evidence type="ECO:0000313" key="5">
    <source>
        <dbReference type="Proteomes" id="UP000664132"/>
    </source>
</evidence>
<proteinExistence type="predicted"/>
<dbReference type="PROSITE" id="PS50405">
    <property type="entry name" value="GST_CTER"/>
    <property type="match status" value="1"/>
</dbReference>
<evidence type="ECO:0008006" key="6">
    <source>
        <dbReference type="Google" id="ProtNLM"/>
    </source>
</evidence>
<dbReference type="InterPro" id="IPR036249">
    <property type="entry name" value="Thioredoxin-like_sf"/>
</dbReference>
<keyword evidence="5" id="KW-1185">Reference proteome</keyword>
<dbReference type="InterPro" id="IPR050213">
    <property type="entry name" value="GST_superfamily"/>
</dbReference>
<reference evidence="4" key="1">
    <citation type="submission" date="2021-02" db="EMBL/GenBank/DDBJ databases">
        <title>Genome sequence Cadophora malorum strain M34.</title>
        <authorList>
            <person name="Stefanovic E."/>
            <person name="Vu D."/>
            <person name="Scully C."/>
            <person name="Dijksterhuis J."/>
            <person name="Roader J."/>
            <person name="Houbraken J."/>
        </authorList>
    </citation>
    <scope>NUCLEOTIDE SEQUENCE</scope>
    <source>
        <strain evidence="4">M34</strain>
    </source>
</reference>
<protein>
    <recommendedName>
        <fullName evidence="6">Glutathione S-transferase</fullName>
    </recommendedName>
</protein>
<dbReference type="GO" id="GO:0006749">
    <property type="term" value="P:glutathione metabolic process"/>
    <property type="evidence" value="ECO:0007669"/>
    <property type="project" value="TreeGrafter"/>
</dbReference>
<dbReference type="EMBL" id="JAFJYH010000286">
    <property type="protein sequence ID" value="KAG4413990.1"/>
    <property type="molecule type" value="Genomic_DNA"/>
</dbReference>
<dbReference type="PROSITE" id="PS50404">
    <property type="entry name" value="GST_NTER"/>
    <property type="match status" value="1"/>
</dbReference>
<dbReference type="GO" id="GO:0004364">
    <property type="term" value="F:glutathione transferase activity"/>
    <property type="evidence" value="ECO:0007669"/>
    <property type="project" value="TreeGrafter"/>
</dbReference>
<dbReference type="PANTHER" id="PTHR11571:SF263">
    <property type="entry name" value="GLUTATHIONE S-TRANSFERASE"/>
    <property type="match status" value="1"/>
</dbReference>
<evidence type="ECO:0000259" key="2">
    <source>
        <dbReference type="PROSITE" id="PS50404"/>
    </source>
</evidence>
<dbReference type="FunFam" id="1.20.1050.10:FF:000051">
    <property type="entry name" value="Glutathione S-transferase"/>
    <property type="match status" value="1"/>
</dbReference>
<dbReference type="Pfam" id="PF14497">
    <property type="entry name" value="GST_C_3"/>
    <property type="match status" value="1"/>
</dbReference>
<evidence type="ECO:0000313" key="4">
    <source>
        <dbReference type="EMBL" id="KAG4413990.1"/>
    </source>
</evidence>
<organism evidence="4 5">
    <name type="scientific">Cadophora malorum</name>
    <dbReference type="NCBI Taxonomy" id="108018"/>
    <lineage>
        <taxon>Eukaryota</taxon>
        <taxon>Fungi</taxon>
        <taxon>Dikarya</taxon>
        <taxon>Ascomycota</taxon>
        <taxon>Pezizomycotina</taxon>
        <taxon>Leotiomycetes</taxon>
        <taxon>Helotiales</taxon>
        <taxon>Ploettnerulaceae</taxon>
        <taxon>Cadophora</taxon>
    </lineage>
</organism>
<gene>
    <name evidence="4" type="ORF">IFR04_012857</name>
</gene>
<evidence type="ECO:0000259" key="3">
    <source>
        <dbReference type="PROSITE" id="PS50405"/>
    </source>
</evidence>
<dbReference type="AlphaFoldDB" id="A0A8H7T7N5"/>
<dbReference type="InterPro" id="IPR036282">
    <property type="entry name" value="Glutathione-S-Trfase_C_sf"/>
</dbReference>